<evidence type="ECO:0000256" key="6">
    <source>
        <dbReference type="ARBA" id="ARBA00022837"/>
    </source>
</evidence>
<comment type="caution">
    <text evidence="9">The sequence shown here is derived from an EMBL/GenBank/DDBJ whole genome shotgun (WGS) entry which is preliminary data.</text>
</comment>
<sequence>MTRQVPAYFQPTPIALGMAGFAIALSLAACGGGNDDDTPQPPVNQVKAACLALPGQALSDAKVTATKWYDADAALGTPGLCQVLATRAPYLDMEVVVPDGWSGRLWQQGGGGFDGSIPSALTLDAAGHLTALNLAVQKYGAVYAASNGGNRSMVPDQAGPLVFVNGTPEGAQSAKDFAYASLDTTQQVARAVVSKFFAQSPKYSYFNGCSNGGRNAYIAAERWPDRYDGIVSGCEGMDMAGQTAAWMDMARRVGTPAMPSQAQWTATYQAALAACDGLDGVQDGIINNAAACHFDVASQACGAAGASADPSVCLSPAQLQTVQDLLGDMKGPSGEKVYTGYGWANWSAPTYGRLGGGFMALATGDSAWVTSPAKQASYTVASDYALTAASLNAIGADHHKPAIAAYIASGKKLLHWHDGADNLLSWRDHVHNVEAMHALAQQAGLKNPADNSRMFIVPGTSHAGGNPLTVVDWAGAITAWVEKGQAPAQLTVNLPKASPARTLPVCPYTAYPQYSGSGDVNLAASYRCVDNAP</sequence>
<keyword evidence="4 8" id="KW-0732">Signal</keyword>
<keyword evidence="6" id="KW-0106">Calcium</keyword>
<dbReference type="GO" id="GO:0016787">
    <property type="term" value="F:hydrolase activity"/>
    <property type="evidence" value="ECO:0007669"/>
    <property type="project" value="UniProtKB-KW"/>
</dbReference>
<evidence type="ECO:0000256" key="4">
    <source>
        <dbReference type="ARBA" id="ARBA00022729"/>
    </source>
</evidence>
<protein>
    <submittedName>
        <fullName evidence="9">Tannase/feruloyl esterase family alpha/beta hydrolase</fullName>
    </submittedName>
</protein>
<dbReference type="Pfam" id="PF07519">
    <property type="entry name" value="Tannase"/>
    <property type="match status" value="2"/>
</dbReference>
<comment type="similarity">
    <text evidence="1">Belongs to the tannase family.</text>
</comment>
<dbReference type="InterPro" id="IPR011118">
    <property type="entry name" value="Tannase/feruloyl_esterase"/>
</dbReference>
<evidence type="ECO:0000256" key="5">
    <source>
        <dbReference type="ARBA" id="ARBA00022801"/>
    </source>
</evidence>
<feature type="signal peptide" evidence="8">
    <location>
        <begin position="1"/>
        <end position="28"/>
    </location>
</feature>
<keyword evidence="3" id="KW-0479">Metal-binding</keyword>
<organism evidence="9 10">
    <name type="scientific">Ottowia flava</name>
    <dbReference type="NCBI Taxonomy" id="2675430"/>
    <lineage>
        <taxon>Bacteria</taxon>
        <taxon>Pseudomonadati</taxon>
        <taxon>Pseudomonadota</taxon>
        <taxon>Betaproteobacteria</taxon>
        <taxon>Burkholderiales</taxon>
        <taxon>Comamonadaceae</taxon>
        <taxon>Ottowia</taxon>
    </lineage>
</organism>
<evidence type="ECO:0000256" key="2">
    <source>
        <dbReference type="ARBA" id="ARBA00022487"/>
    </source>
</evidence>
<dbReference type="RefSeq" id="WP_147914809.1">
    <property type="nucleotide sequence ID" value="NZ_JBHUEJ010000048.1"/>
</dbReference>
<dbReference type="EMBL" id="JBHUEJ010000048">
    <property type="protein sequence ID" value="MFD1712764.1"/>
    <property type="molecule type" value="Genomic_DNA"/>
</dbReference>
<dbReference type="PROSITE" id="PS51257">
    <property type="entry name" value="PROKAR_LIPOPROTEIN"/>
    <property type="match status" value="1"/>
</dbReference>
<evidence type="ECO:0000256" key="1">
    <source>
        <dbReference type="ARBA" id="ARBA00006249"/>
    </source>
</evidence>
<evidence type="ECO:0000256" key="3">
    <source>
        <dbReference type="ARBA" id="ARBA00022723"/>
    </source>
</evidence>
<dbReference type="InterPro" id="IPR029058">
    <property type="entry name" value="AB_hydrolase_fold"/>
</dbReference>
<reference evidence="10" key="1">
    <citation type="journal article" date="2019" name="Int. J. Syst. Evol. Microbiol.">
        <title>The Global Catalogue of Microorganisms (GCM) 10K type strain sequencing project: providing services to taxonomists for standard genome sequencing and annotation.</title>
        <authorList>
            <consortium name="The Broad Institute Genomics Platform"/>
            <consortium name="The Broad Institute Genome Sequencing Center for Infectious Disease"/>
            <person name="Wu L."/>
            <person name="Ma J."/>
        </authorList>
    </citation>
    <scope>NUCLEOTIDE SEQUENCE [LARGE SCALE GENOMIC DNA]</scope>
    <source>
        <strain evidence="10">LMG 29247</strain>
    </source>
</reference>
<name>A0ABW4L043_9BURK</name>
<evidence type="ECO:0000313" key="9">
    <source>
        <dbReference type="EMBL" id="MFD1712764.1"/>
    </source>
</evidence>
<dbReference type="SUPFAM" id="SSF53474">
    <property type="entry name" value="alpha/beta-Hydrolases"/>
    <property type="match status" value="1"/>
</dbReference>
<evidence type="ECO:0000313" key="10">
    <source>
        <dbReference type="Proteomes" id="UP001597304"/>
    </source>
</evidence>
<keyword evidence="5 9" id="KW-0378">Hydrolase</keyword>
<keyword evidence="2" id="KW-0719">Serine esterase</keyword>
<dbReference type="Gene3D" id="3.40.50.1820">
    <property type="entry name" value="alpha/beta hydrolase"/>
    <property type="match status" value="1"/>
</dbReference>
<proteinExistence type="inferred from homology"/>
<keyword evidence="10" id="KW-1185">Reference proteome</keyword>
<keyword evidence="7" id="KW-1015">Disulfide bond</keyword>
<dbReference type="Proteomes" id="UP001597304">
    <property type="component" value="Unassembled WGS sequence"/>
</dbReference>
<gene>
    <name evidence="9" type="ORF">ACFSF0_19375</name>
</gene>
<dbReference type="PANTHER" id="PTHR33938:SF15">
    <property type="entry name" value="FERULOYL ESTERASE B-RELATED"/>
    <property type="match status" value="1"/>
</dbReference>
<accession>A0ABW4L043</accession>
<dbReference type="PANTHER" id="PTHR33938">
    <property type="entry name" value="FERULOYL ESTERASE B-RELATED"/>
    <property type="match status" value="1"/>
</dbReference>
<evidence type="ECO:0000256" key="8">
    <source>
        <dbReference type="SAM" id="SignalP"/>
    </source>
</evidence>
<feature type="chain" id="PRO_5046400977" evidence="8">
    <location>
        <begin position="29"/>
        <end position="533"/>
    </location>
</feature>
<evidence type="ECO:0000256" key="7">
    <source>
        <dbReference type="ARBA" id="ARBA00023157"/>
    </source>
</evidence>